<name>A0ACB9ZJZ9_CATRO</name>
<organism evidence="1 2">
    <name type="scientific">Catharanthus roseus</name>
    <name type="common">Madagascar periwinkle</name>
    <name type="synonym">Vinca rosea</name>
    <dbReference type="NCBI Taxonomy" id="4058"/>
    <lineage>
        <taxon>Eukaryota</taxon>
        <taxon>Viridiplantae</taxon>
        <taxon>Streptophyta</taxon>
        <taxon>Embryophyta</taxon>
        <taxon>Tracheophyta</taxon>
        <taxon>Spermatophyta</taxon>
        <taxon>Magnoliopsida</taxon>
        <taxon>eudicotyledons</taxon>
        <taxon>Gunneridae</taxon>
        <taxon>Pentapetalae</taxon>
        <taxon>asterids</taxon>
        <taxon>lamiids</taxon>
        <taxon>Gentianales</taxon>
        <taxon>Apocynaceae</taxon>
        <taxon>Rauvolfioideae</taxon>
        <taxon>Vinceae</taxon>
        <taxon>Catharanthinae</taxon>
        <taxon>Catharanthus</taxon>
    </lineage>
</organism>
<dbReference type="Proteomes" id="UP001060085">
    <property type="component" value="Linkage Group LG08"/>
</dbReference>
<proteinExistence type="predicted"/>
<protein>
    <submittedName>
        <fullName evidence="1">Uncharacterized protein</fullName>
    </submittedName>
</protein>
<gene>
    <name evidence="1" type="ORF">M9H77_33404</name>
</gene>
<evidence type="ECO:0000313" key="2">
    <source>
        <dbReference type="Proteomes" id="UP001060085"/>
    </source>
</evidence>
<dbReference type="EMBL" id="CM044708">
    <property type="protein sequence ID" value="KAI5647399.1"/>
    <property type="molecule type" value="Genomic_DNA"/>
</dbReference>
<comment type="caution">
    <text evidence="1">The sequence shown here is derived from an EMBL/GenBank/DDBJ whole genome shotgun (WGS) entry which is preliminary data.</text>
</comment>
<keyword evidence="2" id="KW-1185">Reference proteome</keyword>
<evidence type="ECO:0000313" key="1">
    <source>
        <dbReference type="EMBL" id="KAI5647399.1"/>
    </source>
</evidence>
<sequence>MNAILEKLKYSGLPMRLTKLPTKKPARKNREFVLATRLLEYKKHLSVNEVGGTYSELSEPATEIAEVQNPTQLSSNITDVGIQLEGTPNSNHRVQNEEPQFTDDDAYCSDDQLDKSLESIWTKRNIVESNTVAP</sequence>
<reference evidence="2" key="1">
    <citation type="journal article" date="2023" name="Nat. Plants">
        <title>Single-cell RNA sequencing provides a high-resolution roadmap for understanding the multicellular compartmentation of specialized metabolism.</title>
        <authorList>
            <person name="Sun S."/>
            <person name="Shen X."/>
            <person name="Li Y."/>
            <person name="Li Y."/>
            <person name="Wang S."/>
            <person name="Li R."/>
            <person name="Zhang H."/>
            <person name="Shen G."/>
            <person name="Guo B."/>
            <person name="Wei J."/>
            <person name="Xu J."/>
            <person name="St-Pierre B."/>
            <person name="Chen S."/>
            <person name="Sun C."/>
        </authorList>
    </citation>
    <scope>NUCLEOTIDE SEQUENCE [LARGE SCALE GENOMIC DNA]</scope>
</reference>
<accession>A0ACB9ZJZ9</accession>